<evidence type="ECO:0000313" key="6">
    <source>
        <dbReference type="Proteomes" id="UP001589595"/>
    </source>
</evidence>
<organism evidence="5 6">
    <name type="scientific">Halobaculum roseum</name>
    <dbReference type="NCBI Taxonomy" id="2175149"/>
    <lineage>
        <taxon>Archaea</taxon>
        <taxon>Methanobacteriati</taxon>
        <taxon>Methanobacteriota</taxon>
        <taxon>Stenosarchaea group</taxon>
        <taxon>Halobacteria</taxon>
        <taxon>Halobacteriales</taxon>
        <taxon>Haloferacaceae</taxon>
        <taxon>Halobaculum</taxon>
    </lineage>
</organism>
<dbReference type="InterPro" id="IPR007050">
    <property type="entry name" value="HTH_bacterioopsin"/>
</dbReference>
<keyword evidence="1" id="KW-0805">Transcription regulation</keyword>
<dbReference type="GeneID" id="67212285"/>
<evidence type="ECO:0000256" key="2">
    <source>
        <dbReference type="ARBA" id="ARBA00023163"/>
    </source>
</evidence>
<gene>
    <name evidence="5" type="ORF">ACFFOL_06840</name>
</gene>
<protein>
    <submittedName>
        <fullName evidence="5">Helix-turn-helix domain-containing protein</fullName>
    </submittedName>
</protein>
<evidence type="ECO:0000259" key="3">
    <source>
        <dbReference type="Pfam" id="PF04967"/>
    </source>
</evidence>
<dbReference type="Pfam" id="PF04967">
    <property type="entry name" value="HTH_10"/>
    <property type="match status" value="1"/>
</dbReference>
<evidence type="ECO:0000259" key="4">
    <source>
        <dbReference type="Pfam" id="PF24281"/>
    </source>
</evidence>
<evidence type="ECO:0000256" key="1">
    <source>
        <dbReference type="ARBA" id="ARBA00023015"/>
    </source>
</evidence>
<dbReference type="InterPro" id="IPR056529">
    <property type="entry name" value="HVO_2928_N"/>
</dbReference>
<feature type="domain" description="HVO-2928 N-terminal" evidence="4">
    <location>
        <begin position="3"/>
        <end position="171"/>
    </location>
</feature>
<dbReference type="AlphaFoldDB" id="A0ABD5MM15"/>
<sequence length="252" mass="28170">MREYVLSAEYDRGADPVMDIFIDNPDLIGRALRVSVSNTGLWRVDRFVGSSETLNRLEAVVTDTTICNECLGEHPNCSYETEYEVIEDGTESLLVYAYTSGGRYCHSVPHLVTRTIGEGPLFDARRRRNVYEWRVLLPGDASGGEIFDRLQDGLPSGVSLSLKQAGAPSLWSTVDVSQTVLSPDQRHAIETAVELGYYETPRGVSLGAVADELGIPKSTLRYRLRHAEQWVIEQVFGESRTPTERTDRIRSQ</sequence>
<feature type="domain" description="HTH bat-type" evidence="3">
    <location>
        <begin position="181"/>
        <end position="232"/>
    </location>
</feature>
<keyword evidence="2" id="KW-0804">Transcription</keyword>
<dbReference type="PANTHER" id="PTHR34236:SF1">
    <property type="entry name" value="DIMETHYL SULFOXIDE REDUCTASE TRANSCRIPTIONAL ACTIVATOR"/>
    <property type="match status" value="1"/>
</dbReference>
<comment type="caution">
    <text evidence="5">The sequence shown here is derived from an EMBL/GenBank/DDBJ whole genome shotgun (WGS) entry which is preliminary data.</text>
</comment>
<dbReference type="PANTHER" id="PTHR34236">
    <property type="entry name" value="DIMETHYL SULFOXIDE REDUCTASE TRANSCRIPTIONAL ACTIVATOR"/>
    <property type="match status" value="1"/>
</dbReference>
<dbReference type="Proteomes" id="UP001589595">
    <property type="component" value="Unassembled WGS sequence"/>
</dbReference>
<accession>A0ABD5MM15</accession>
<proteinExistence type="predicted"/>
<dbReference type="Pfam" id="PF24281">
    <property type="entry name" value="HVO_2928_N"/>
    <property type="match status" value="1"/>
</dbReference>
<name>A0ABD5MM15_9EURY</name>
<dbReference type="EMBL" id="JBHMAJ010000005">
    <property type="protein sequence ID" value="MFB9823884.1"/>
    <property type="molecule type" value="Genomic_DNA"/>
</dbReference>
<keyword evidence="6" id="KW-1185">Reference proteome</keyword>
<evidence type="ECO:0000313" key="5">
    <source>
        <dbReference type="EMBL" id="MFB9823884.1"/>
    </source>
</evidence>
<dbReference type="RefSeq" id="WP_222923568.1">
    <property type="nucleotide sequence ID" value="NZ_CP082287.1"/>
</dbReference>
<reference evidence="5" key="1">
    <citation type="submission" date="2024-09" db="EMBL/GenBank/DDBJ databases">
        <authorList>
            <person name="Sun Q."/>
        </authorList>
    </citation>
    <scope>NUCLEOTIDE SEQUENCE [LARGE SCALE GENOMIC DNA]</scope>
    <source>
        <strain evidence="5">JCM 31273</strain>
    </source>
</reference>